<reference evidence="1 2" key="1">
    <citation type="submission" date="2022-12" db="EMBL/GenBank/DDBJ databases">
        <title>Chitinophagaceae gen. sp. nov., a new member of the family Chitinophagaceae, isolated from soil in a chemical factory.</title>
        <authorList>
            <person name="Ke Z."/>
        </authorList>
    </citation>
    <scope>NUCLEOTIDE SEQUENCE [LARGE SCALE GENOMIC DNA]</scope>
    <source>
        <strain evidence="1 2">LY-5</strain>
    </source>
</reference>
<evidence type="ECO:0000313" key="2">
    <source>
        <dbReference type="Proteomes" id="UP001210231"/>
    </source>
</evidence>
<name>A0ABT4UQM3_9BACT</name>
<dbReference type="EMBL" id="JAQGEF010000031">
    <property type="protein sequence ID" value="MDA3616490.1"/>
    <property type="molecule type" value="Genomic_DNA"/>
</dbReference>
<dbReference type="RefSeq" id="WP_407032819.1">
    <property type="nucleotide sequence ID" value="NZ_JAQGEF010000031.1"/>
</dbReference>
<gene>
    <name evidence="1" type="ORF">O3P16_16890</name>
</gene>
<keyword evidence="2" id="KW-1185">Reference proteome</keyword>
<proteinExistence type="predicted"/>
<comment type="caution">
    <text evidence="1">The sequence shown here is derived from an EMBL/GenBank/DDBJ whole genome shotgun (WGS) entry which is preliminary data.</text>
</comment>
<evidence type="ECO:0000313" key="1">
    <source>
        <dbReference type="EMBL" id="MDA3616490.1"/>
    </source>
</evidence>
<organism evidence="1 2">
    <name type="scientific">Polluticaenibacter yanchengensis</name>
    <dbReference type="NCBI Taxonomy" id="3014562"/>
    <lineage>
        <taxon>Bacteria</taxon>
        <taxon>Pseudomonadati</taxon>
        <taxon>Bacteroidota</taxon>
        <taxon>Chitinophagia</taxon>
        <taxon>Chitinophagales</taxon>
        <taxon>Chitinophagaceae</taxon>
        <taxon>Polluticaenibacter</taxon>
    </lineage>
</organism>
<sequence>MILKSSLFLAIGLVSASFCQSQRIITTDVDYFWKAYDKVSGVKDSALQASLFKTWFIDKASKGQQALFEVRNYQPEQYRNAINNYPAFWSSIRKNTLKARSFEKEIRSNIAKLKALYPPLRLSDIYFGVGVFRTNGTIKNDMVLIGTEMALSDKTVNIDNVPQHVKEFNRQNTPINDIGLLCTHEYVHTQQNLPVDNLLSYCLYEGIAEFVSTFAINKPSYAPAIRFGADNYEKVRNQFEEDIFITGRTYHWLWSSNQIFGFRDMGYSVGYEIAQRFYRQAADKKAAIKQLIELDYTDEAEVALVVNESHYLSKPLEQLYMEFEKNRPTVLKVEPAFNDQNLVNPDTEIVTLFFSEPMDIKVRGFDFGPLGENNVLKVQEIIGFSEDKKRFSFKVKLEPGKEYQSLATNRFMSEKGYPLKPFLIHFRTAQGK</sequence>
<protein>
    <recommendedName>
        <fullName evidence="3">DUF2268 domain-containing protein</fullName>
    </recommendedName>
</protein>
<accession>A0ABT4UQM3</accession>
<evidence type="ECO:0008006" key="3">
    <source>
        <dbReference type="Google" id="ProtNLM"/>
    </source>
</evidence>
<dbReference type="Proteomes" id="UP001210231">
    <property type="component" value="Unassembled WGS sequence"/>
</dbReference>